<keyword evidence="5" id="KW-0680">Restriction system</keyword>
<accession>A0A0K6IUX9</accession>
<evidence type="ECO:0000256" key="5">
    <source>
        <dbReference type="ARBA" id="ARBA00022747"/>
    </source>
</evidence>
<dbReference type="Pfam" id="PF07669">
    <property type="entry name" value="Eco57I"/>
    <property type="match status" value="1"/>
</dbReference>
<evidence type="ECO:0000259" key="8">
    <source>
        <dbReference type="Pfam" id="PF07669"/>
    </source>
</evidence>
<dbReference type="RefSeq" id="WP_082443889.1">
    <property type="nucleotide sequence ID" value="NZ_CYHG01000024.1"/>
</dbReference>
<dbReference type="PANTHER" id="PTHR33841">
    <property type="entry name" value="DNA METHYLTRANSFERASE YEEA-RELATED"/>
    <property type="match status" value="1"/>
</dbReference>
<dbReference type="SUPFAM" id="SSF53335">
    <property type="entry name" value="S-adenosyl-L-methionine-dependent methyltransferases"/>
    <property type="match status" value="1"/>
</dbReference>
<name>A0A0K6IUX9_9GAMM</name>
<dbReference type="EMBL" id="CYHG01000024">
    <property type="protein sequence ID" value="CUB06879.1"/>
    <property type="molecule type" value="Genomic_DNA"/>
</dbReference>
<dbReference type="GO" id="GO:0009307">
    <property type="term" value="P:DNA restriction-modification system"/>
    <property type="evidence" value="ECO:0007669"/>
    <property type="project" value="UniProtKB-KW"/>
</dbReference>
<dbReference type="Gene3D" id="3.40.50.150">
    <property type="entry name" value="Vaccinia Virus protein VP39"/>
    <property type="match status" value="1"/>
</dbReference>
<dbReference type="EC" id="2.1.1.72" evidence="1"/>
<feature type="domain" description="TaqI-like C-terminal specificity" evidence="9">
    <location>
        <begin position="428"/>
        <end position="528"/>
    </location>
</feature>
<dbReference type="GO" id="GO:0032259">
    <property type="term" value="P:methylation"/>
    <property type="evidence" value="ECO:0007669"/>
    <property type="project" value="UniProtKB-KW"/>
</dbReference>
<comment type="catalytic activity">
    <reaction evidence="7">
        <text>a 2'-deoxyadenosine in DNA + S-adenosyl-L-methionine = an N(6)-methyl-2'-deoxyadenosine in DNA + S-adenosyl-L-homocysteine + H(+)</text>
        <dbReference type="Rhea" id="RHEA:15197"/>
        <dbReference type="Rhea" id="RHEA-COMP:12418"/>
        <dbReference type="Rhea" id="RHEA-COMP:12419"/>
        <dbReference type="ChEBI" id="CHEBI:15378"/>
        <dbReference type="ChEBI" id="CHEBI:57856"/>
        <dbReference type="ChEBI" id="CHEBI:59789"/>
        <dbReference type="ChEBI" id="CHEBI:90615"/>
        <dbReference type="ChEBI" id="CHEBI:90616"/>
        <dbReference type="EC" id="2.1.1.72"/>
    </reaction>
</comment>
<evidence type="ECO:0000256" key="3">
    <source>
        <dbReference type="ARBA" id="ARBA00022679"/>
    </source>
</evidence>
<dbReference type="Pfam" id="PF12950">
    <property type="entry name" value="TaqI_C"/>
    <property type="match status" value="1"/>
</dbReference>
<evidence type="ECO:0000256" key="1">
    <source>
        <dbReference type="ARBA" id="ARBA00011900"/>
    </source>
</evidence>
<dbReference type="InterPro" id="IPR002052">
    <property type="entry name" value="DNA_methylase_N6_adenine_CS"/>
</dbReference>
<dbReference type="Proteomes" id="UP000182769">
    <property type="component" value="Unassembled WGS sequence"/>
</dbReference>
<dbReference type="InterPro" id="IPR011639">
    <property type="entry name" value="MethylTrfase_TaqI-like_dom"/>
</dbReference>
<keyword evidence="4" id="KW-0949">S-adenosyl-L-methionine</keyword>
<keyword evidence="3" id="KW-0808">Transferase</keyword>
<evidence type="ECO:0000313" key="10">
    <source>
        <dbReference type="EMBL" id="CUB06879.1"/>
    </source>
</evidence>
<evidence type="ECO:0000259" key="9">
    <source>
        <dbReference type="Pfam" id="PF12950"/>
    </source>
</evidence>
<reference evidence="11" key="1">
    <citation type="submission" date="2015-08" db="EMBL/GenBank/DDBJ databases">
        <authorList>
            <person name="Varghese N."/>
        </authorList>
    </citation>
    <scope>NUCLEOTIDE SEQUENCE [LARGE SCALE GENOMIC DNA]</scope>
    <source>
        <strain evidence="11">JCM 18476</strain>
    </source>
</reference>
<evidence type="ECO:0000256" key="4">
    <source>
        <dbReference type="ARBA" id="ARBA00022691"/>
    </source>
</evidence>
<proteinExistence type="predicted"/>
<sequence length="579" mass="66028">MYQQTLELGLSDLSNDSSDRGLDVNTLSDVLSNVGIEARGAVFTRLEVVRFILDLSGFHSADKLYTKRILEPSFGNGDFLLEIVRRMLASWYQENDTPPLFKDLCDTIVAVEIHHQTFTQTSQLILDELICSDVDEGTASQLVRHWLIHGDFLLVDLPMQFDFVLGNPPYIRQELIPVSLLEEYRRRYETIYDRADIYIPFLERSLSLLSPAGVSGFICSDRWMKNRYGGPLRKFVSDNFSLKIYVDMFDTKAFHSDVIAYPAITLISRDKNCKTRVFHSPEIEESVLSSLSKVLLSQDCMDSETFKIKELANVMNGHEPWLLDSSDQIEILRRLEESYPLLEETGCKVGIGVATGADKAFIGSYGSLSVENDRKLPIVTTKDIISGEVNWCGMGVINPFTENGTLVDLDKYPKLKQYLEERRPIISARHCAKKAPKKWYRTIDRITPSLASRPKLLIPDIKGEAHVVFEEGWLYPHHNLYYIVSEEWDLRSLQAVLLSSVARLFVASYSTKMRGGFLRFQAQYLRRIRIPKWATVSQSLREELMNAASARDVEACNRAVFKLYELSLEEQRVLGGNGN</sequence>
<evidence type="ECO:0000256" key="7">
    <source>
        <dbReference type="ARBA" id="ARBA00047942"/>
    </source>
</evidence>
<dbReference type="PANTHER" id="PTHR33841:SF1">
    <property type="entry name" value="DNA METHYLTRANSFERASE A"/>
    <property type="match status" value="1"/>
</dbReference>
<keyword evidence="11" id="KW-1185">Reference proteome</keyword>
<dbReference type="InterPro" id="IPR029063">
    <property type="entry name" value="SAM-dependent_MTases_sf"/>
</dbReference>
<keyword evidence="2 10" id="KW-0489">Methyltransferase</keyword>
<feature type="domain" description="Type II methyltransferase M.TaqI-like" evidence="8">
    <location>
        <begin position="149"/>
        <end position="254"/>
    </location>
</feature>
<evidence type="ECO:0000313" key="11">
    <source>
        <dbReference type="Proteomes" id="UP000182769"/>
    </source>
</evidence>
<dbReference type="InterPro" id="IPR050953">
    <property type="entry name" value="N4_N6_ade-DNA_methylase"/>
</dbReference>
<organism evidence="10 11">
    <name type="scientific">Marinomonas fungiae</name>
    <dbReference type="NCBI Taxonomy" id="1137284"/>
    <lineage>
        <taxon>Bacteria</taxon>
        <taxon>Pseudomonadati</taxon>
        <taxon>Pseudomonadota</taxon>
        <taxon>Gammaproteobacteria</taxon>
        <taxon>Oceanospirillales</taxon>
        <taxon>Oceanospirillaceae</taxon>
        <taxon>Marinomonas</taxon>
    </lineage>
</organism>
<dbReference type="GO" id="GO:0009007">
    <property type="term" value="F:site-specific DNA-methyltransferase (adenine-specific) activity"/>
    <property type="evidence" value="ECO:0007669"/>
    <property type="project" value="UniProtKB-EC"/>
</dbReference>
<dbReference type="OrthoDB" id="9784823at2"/>
<gene>
    <name evidence="10" type="ORF">Ga0061065_12419</name>
</gene>
<evidence type="ECO:0000256" key="6">
    <source>
        <dbReference type="ARBA" id="ARBA00023125"/>
    </source>
</evidence>
<protein>
    <recommendedName>
        <fullName evidence="1">site-specific DNA-methyltransferase (adenine-specific)</fullName>
        <ecNumber evidence="1">2.1.1.72</ecNumber>
    </recommendedName>
</protein>
<keyword evidence="6" id="KW-0238">DNA-binding</keyword>
<dbReference type="GO" id="GO:0003677">
    <property type="term" value="F:DNA binding"/>
    <property type="evidence" value="ECO:0007669"/>
    <property type="project" value="UniProtKB-KW"/>
</dbReference>
<dbReference type="STRING" id="1137284.GCA_001418205_03837"/>
<dbReference type="InterPro" id="IPR025931">
    <property type="entry name" value="TaqI_C"/>
</dbReference>
<dbReference type="PROSITE" id="PS00092">
    <property type="entry name" value="N6_MTASE"/>
    <property type="match status" value="1"/>
</dbReference>
<dbReference type="PRINTS" id="PR00507">
    <property type="entry name" value="N12N6MTFRASE"/>
</dbReference>
<dbReference type="AlphaFoldDB" id="A0A0K6IUX9"/>
<evidence type="ECO:0000256" key="2">
    <source>
        <dbReference type="ARBA" id="ARBA00022603"/>
    </source>
</evidence>